<evidence type="ECO:0000256" key="1">
    <source>
        <dbReference type="SAM" id="MobiDB-lite"/>
    </source>
</evidence>
<feature type="non-terminal residue" evidence="2">
    <location>
        <position position="1"/>
    </location>
</feature>
<keyword evidence="3" id="KW-1185">Reference proteome</keyword>
<evidence type="ECO:0000313" key="3">
    <source>
        <dbReference type="Proteomes" id="UP000789570"/>
    </source>
</evidence>
<dbReference type="EMBL" id="CAJVPQ010018255">
    <property type="protein sequence ID" value="CAG8750597.1"/>
    <property type="molecule type" value="Genomic_DNA"/>
</dbReference>
<evidence type="ECO:0000313" key="2">
    <source>
        <dbReference type="EMBL" id="CAG8750597.1"/>
    </source>
</evidence>
<reference evidence="2" key="1">
    <citation type="submission" date="2021-06" db="EMBL/GenBank/DDBJ databases">
        <authorList>
            <person name="Kallberg Y."/>
            <person name="Tangrot J."/>
            <person name="Rosling A."/>
        </authorList>
    </citation>
    <scope>NUCLEOTIDE SEQUENCE</scope>
    <source>
        <strain evidence="2">UK204</strain>
    </source>
</reference>
<feature type="compositionally biased region" description="Polar residues" evidence="1">
    <location>
        <begin position="1"/>
        <end position="20"/>
    </location>
</feature>
<feature type="non-terminal residue" evidence="2">
    <location>
        <position position="120"/>
    </location>
</feature>
<dbReference type="AlphaFoldDB" id="A0A9N9NQ77"/>
<dbReference type="Proteomes" id="UP000789570">
    <property type="component" value="Unassembled WGS sequence"/>
</dbReference>
<dbReference type="OrthoDB" id="2429550at2759"/>
<proteinExistence type="predicted"/>
<protein>
    <submittedName>
        <fullName evidence="2">14588_t:CDS:1</fullName>
    </submittedName>
</protein>
<name>A0A9N9NQ77_9GLOM</name>
<accession>A0A9N9NQ77</accession>
<feature type="region of interest" description="Disordered" evidence="1">
    <location>
        <begin position="1"/>
        <end position="32"/>
    </location>
</feature>
<comment type="caution">
    <text evidence="2">The sequence shown here is derived from an EMBL/GenBank/DDBJ whole genome shotgun (WGS) entry which is preliminary data.</text>
</comment>
<gene>
    <name evidence="2" type="ORF">FCALED_LOCUS16289</name>
</gene>
<sequence length="120" mass="13696">VESSADNLTNQTARDNTDNAQIQSSKESSSKIFREQNKVQGLLQELSISAKENLKKKMIVKKLPNIYLLSVKILRRNNVNMAESQYRQELQDAITICGEIHLNSKKKLEKILSQFNSMSK</sequence>
<organism evidence="2 3">
    <name type="scientific">Funneliformis caledonium</name>
    <dbReference type="NCBI Taxonomy" id="1117310"/>
    <lineage>
        <taxon>Eukaryota</taxon>
        <taxon>Fungi</taxon>
        <taxon>Fungi incertae sedis</taxon>
        <taxon>Mucoromycota</taxon>
        <taxon>Glomeromycotina</taxon>
        <taxon>Glomeromycetes</taxon>
        <taxon>Glomerales</taxon>
        <taxon>Glomeraceae</taxon>
        <taxon>Funneliformis</taxon>
    </lineage>
</organism>